<name>A0ABD2AYW9_VESMC</name>
<feature type="region of interest" description="Disordered" evidence="4">
    <location>
        <begin position="1"/>
        <end position="21"/>
    </location>
</feature>
<dbReference type="Proteomes" id="UP001607303">
    <property type="component" value="Unassembled WGS sequence"/>
</dbReference>
<keyword evidence="3" id="KW-0539">Nucleus</keyword>
<organism evidence="6 7">
    <name type="scientific">Vespula maculifrons</name>
    <name type="common">Eastern yellow jacket</name>
    <name type="synonym">Wasp</name>
    <dbReference type="NCBI Taxonomy" id="7453"/>
    <lineage>
        <taxon>Eukaryota</taxon>
        <taxon>Metazoa</taxon>
        <taxon>Ecdysozoa</taxon>
        <taxon>Arthropoda</taxon>
        <taxon>Hexapoda</taxon>
        <taxon>Insecta</taxon>
        <taxon>Pterygota</taxon>
        <taxon>Neoptera</taxon>
        <taxon>Endopterygota</taxon>
        <taxon>Hymenoptera</taxon>
        <taxon>Apocrita</taxon>
        <taxon>Aculeata</taxon>
        <taxon>Vespoidea</taxon>
        <taxon>Vespidae</taxon>
        <taxon>Vespinae</taxon>
        <taxon>Vespula</taxon>
    </lineage>
</organism>
<dbReference type="GO" id="GO:0005730">
    <property type="term" value="C:nucleolus"/>
    <property type="evidence" value="ECO:0007669"/>
    <property type="project" value="UniProtKB-SubCell"/>
</dbReference>
<feature type="compositionally biased region" description="Gly residues" evidence="4">
    <location>
        <begin position="52"/>
        <end position="63"/>
    </location>
</feature>
<protein>
    <submittedName>
        <fullName evidence="6">Protein MAK16</fullName>
    </submittedName>
</protein>
<dbReference type="PIRSF" id="PIRSF003352">
    <property type="entry name" value="MAK16"/>
    <property type="match status" value="1"/>
</dbReference>
<dbReference type="FunFam" id="3.30.390.110:FF:000003">
    <property type="entry name" value="Protein MAK16 homolog"/>
    <property type="match status" value="1"/>
</dbReference>
<accession>A0ABD2AYW9</accession>
<evidence type="ECO:0000256" key="1">
    <source>
        <dbReference type="ARBA" id="ARBA00004604"/>
    </source>
</evidence>
<evidence type="ECO:0000313" key="6">
    <source>
        <dbReference type="EMBL" id="KAL2725808.1"/>
    </source>
</evidence>
<feature type="domain" description="Ribosomal eL28/Mak16" evidence="5">
    <location>
        <begin position="81"/>
        <end position="193"/>
    </location>
</feature>
<dbReference type="Pfam" id="PF04874">
    <property type="entry name" value="Mak16"/>
    <property type="match status" value="1"/>
</dbReference>
<dbReference type="Gene3D" id="3.30.390.110">
    <property type="match status" value="1"/>
</dbReference>
<feature type="compositionally biased region" description="Acidic residues" evidence="4">
    <location>
        <begin position="271"/>
        <end position="285"/>
    </location>
</feature>
<feature type="region of interest" description="Disordered" evidence="4">
    <location>
        <begin position="36"/>
        <end position="68"/>
    </location>
</feature>
<gene>
    <name evidence="6" type="ORF">V1477_018246</name>
</gene>
<keyword evidence="7" id="KW-1185">Reference proteome</keyword>
<sequence>MVRNHRRFSTPSAFSKLPHRQQHCCEQINKAEGKEVRVVGGSDDGDGDGDGDGGVGGGNGSSGSGTAIAVGDDVKMQHDDVVWSIINKSFCSFKVNTKTQRFCRNEYNLTGLCSRASCPLANSQYATIREENGIIYLYMRTAERVHFPKNMWEKVKLSRNFEKAIYQINENLLYWPGFIKAKCKQRFLKITQYLIRMRKLRLRRQKKIVPLSRKIERRERRREEKALVAARVENVIEKELMERLKQGVYNDIYNFPQKVFDKAVEAVEVESEAESEREYEEEENIEKEVEMELEGDERKTTVNGPRYIEAESEEDEDDEEEYEIDDDQDSDSGQREEIELSDSFESETSDIEDIVPSTSKKKLSKIKDKKGKTKKKLRPRVEIEYEIEEEPAVRQKS</sequence>
<dbReference type="Pfam" id="PF01778">
    <property type="entry name" value="Ribosomal_L28e"/>
    <property type="match status" value="1"/>
</dbReference>
<comment type="caution">
    <text evidence="6">The sequence shown here is derived from an EMBL/GenBank/DDBJ whole genome shotgun (WGS) entry which is preliminary data.</text>
</comment>
<dbReference type="PANTHER" id="PTHR23405">
    <property type="entry name" value="MAINTENANCE OF KILLER 16 MAK16 PROTEIN-RELATED"/>
    <property type="match status" value="1"/>
</dbReference>
<dbReference type="PANTHER" id="PTHR23405:SF4">
    <property type="entry name" value="PROTEIN MAK16 HOMOLOG"/>
    <property type="match status" value="1"/>
</dbReference>
<dbReference type="EMBL" id="JAYRBN010000110">
    <property type="protein sequence ID" value="KAL2725808.1"/>
    <property type="molecule type" value="Genomic_DNA"/>
</dbReference>
<reference evidence="6 7" key="1">
    <citation type="journal article" date="2024" name="Ann. Entomol. Soc. Am.">
        <title>Genomic analyses of the southern and eastern yellowjacket wasps (Hymenoptera: Vespidae) reveal evolutionary signatures of social life.</title>
        <authorList>
            <person name="Catto M.A."/>
            <person name="Caine P.B."/>
            <person name="Orr S.E."/>
            <person name="Hunt B.G."/>
            <person name="Goodisman M.A.D."/>
        </authorList>
    </citation>
    <scope>NUCLEOTIDE SEQUENCE [LARGE SCALE GENOMIC DNA]</scope>
    <source>
        <strain evidence="6">232</strain>
        <tissue evidence="6">Head and thorax</tissue>
    </source>
</reference>
<evidence type="ECO:0000256" key="2">
    <source>
        <dbReference type="ARBA" id="ARBA00005514"/>
    </source>
</evidence>
<evidence type="ECO:0000256" key="4">
    <source>
        <dbReference type="SAM" id="MobiDB-lite"/>
    </source>
</evidence>
<feature type="compositionally biased region" description="Acidic residues" evidence="4">
    <location>
        <begin position="339"/>
        <end position="353"/>
    </location>
</feature>
<evidence type="ECO:0000259" key="5">
    <source>
        <dbReference type="Pfam" id="PF01778"/>
    </source>
</evidence>
<feature type="compositionally biased region" description="Basic and acidic residues" evidence="4">
    <location>
        <begin position="286"/>
        <end position="300"/>
    </location>
</feature>
<comment type="subcellular location">
    <subcellularLocation>
        <location evidence="1">Nucleus</location>
        <location evidence="1">Nucleolus</location>
    </subcellularLocation>
</comment>
<dbReference type="AlphaFoldDB" id="A0ABD2AYW9"/>
<proteinExistence type="inferred from homology"/>
<comment type="similarity">
    <text evidence="2">Belongs to the MAK16 family.</text>
</comment>
<dbReference type="InterPro" id="IPR029004">
    <property type="entry name" value="Ribosomal_eL28/Mak16"/>
</dbReference>
<feature type="compositionally biased region" description="Acidic residues" evidence="4">
    <location>
        <begin position="310"/>
        <end position="330"/>
    </location>
</feature>
<feature type="compositionally biased region" description="Basic residues" evidence="4">
    <location>
        <begin position="359"/>
        <end position="378"/>
    </location>
</feature>
<evidence type="ECO:0000256" key="3">
    <source>
        <dbReference type="ARBA" id="ARBA00023242"/>
    </source>
</evidence>
<evidence type="ECO:0000313" key="7">
    <source>
        <dbReference type="Proteomes" id="UP001607303"/>
    </source>
</evidence>
<dbReference type="InterPro" id="IPR006958">
    <property type="entry name" value="Mak16"/>
</dbReference>
<feature type="region of interest" description="Disordered" evidence="4">
    <location>
        <begin position="271"/>
        <end position="378"/>
    </location>
</feature>